<keyword evidence="2" id="KW-1185">Reference proteome</keyword>
<accession>A0ABQ6CEA9</accession>
<evidence type="ECO:0000313" key="2">
    <source>
        <dbReference type="Proteomes" id="UP001156882"/>
    </source>
</evidence>
<dbReference type="EMBL" id="BSPC01000014">
    <property type="protein sequence ID" value="GLS18549.1"/>
    <property type="molecule type" value="Genomic_DNA"/>
</dbReference>
<reference evidence="2" key="1">
    <citation type="journal article" date="2019" name="Int. J. Syst. Evol. Microbiol.">
        <title>The Global Catalogue of Microorganisms (GCM) 10K type strain sequencing project: providing services to taxonomists for standard genome sequencing and annotation.</title>
        <authorList>
            <consortium name="The Broad Institute Genomics Platform"/>
            <consortium name="The Broad Institute Genome Sequencing Center for Infectious Disease"/>
            <person name="Wu L."/>
            <person name="Ma J."/>
        </authorList>
    </citation>
    <scope>NUCLEOTIDE SEQUENCE [LARGE SCALE GENOMIC DNA]</scope>
    <source>
        <strain evidence="2">NBRC 101365</strain>
    </source>
</reference>
<protein>
    <submittedName>
        <fullName evidence="1">Uncharacterized protein</fullName>
    </submittedName>
</protein>
<dbReference type="Proteomes" id="UP001156882">
    <property type="component" value="Unassembled WGS sequence"/>
</dbReference>
<evidence type="ECO:0000313" key="1">
    <source>
        <dbReference type="EMBL" id="GLS18549.1"/>
    </source>
</evidence>
<comment type="caution">
    <text evidence="1">The sequence shown here is derived from an EMBL/GenBank/DDBJ whole genome shotgun (WGS) entry which is preliminary data.</text>
</comment>
<proteinExistence type="predicted"/>
<organism evidence="1 2">
    <name type="scientific">Labrys miyagiensis</name>
    <dbReference type="NCBI Taxonomy" id="346912"/>
    <lineage>
        <taxon>Bacteria</taxon>
        <taxon>Pseudomonadati</taxon>
        <taxon>Pseudomonadota</taxon>
        <taxon>Alphaproteobacteria</taxon>
        <taxon>Hyphomicrobiales</taxon>
        <taxon>Xanthobacteraceae</taxon>
        <taxon>Labrys</taxon>
    </lineage>
</organism>
<gene>
    <name evidence="1" type="ORF">GCM10007874_15660</name>
</gene>
<name>A0ABQ6CEA9_9HYPH</name>
<dbReference type="RefSeq" id="WP_284311414.1">
    <property type="nucleotide sequence ID" value="NZ_BSPC01000014.1"/>
</dbReference>
<sequence>MPRKSRFKATSVGENAPVADKTIYRVRVDMSPHETVRNLGAFRLDFCCMPQERDTQGGQRRLHAYARGETVAALRAAGRRVEVLADAIEEGRRMQTLISKADRFDGGQKGPEGIGKLI</sequence>